<feature type="compositionally biased region" description="Basic residues" evidence="6">
    <location>
        <begin position="379"/>
        <end position="389"/>
    </location>
</feature>
<dbReference type="InterPro" id="IPR011032">
    <property type="entry name" value="GroES-like_sf"/>
</dbReference>
<keyword evidence="10" id="KW-1185">Reference proteome</keyword>
<dbReference type="InterPro" id="IPR002328">
    <property type="entry name" value="ADH_Zn_CS"/>
</dbReference>
<reference evidence="9 10" key="1">
    <citation type="submission" date="2015-08" db="EMBL/GenBank/DDBJ databases">
        <title>Draft Genome Sequence of Rathayibacter sp. Strain VKM Ac-2596 Isolated from Leaf Gall Induced by Plant-Parasitic Nematodes.</title>
        <authorList>
            <person name="Vasilenko O.V."/>
            <person name="Starodumova I.P."/>
            <person name="Tarlachkov S.V."/>
            <person name="Dorofeeva L.V."/>
            <person name="Evtushenko L.I."/>
        </authorList>
    </citation>
    <scope>NUCLEOTIDE SEQUENCE [LARGE SCALE GENOMIC DNA]</scope>
    <source>
        <strain evidence="9 10">VKM Ac-2596</strain>
    </source>
</reference>
<dbReference type="InterPro" id="IPR036291">
    <property type="entry name" value="NAD(P)-bd_dom_sf"/>
</dbReference>
<feature type="region of interest" description="Disordered" evidence="6">
    <location>
        <begin position="248"/>
        <end position="389"/>
    </location>
</feature>
<sequence length="389" mass="40738">MRAAFMFGAGDVRIENVPDPKIQKPTDAIVRTVRSCICGSDLHPYHSLPASEQGTPMGHELIGIVEETGSAVSTVKKGDFVIVPFSFSDNTCSFCRDGFHTACKHGGFYGTPEVGGLQAELSRIPLADGSLVVVPGVTENDSALFPSLLTLSDVYLTGHHAAHMGRVEPGKTVTVIGDGAVGLSAVLAAKQLGAETIILMGRHTARTDLGRDFGATHVVAERGDEGIAEVMEITGGEGSHVVLEAVGTCRPTSRPTGSSVPVASSRASECPSMRTPPSASGPCSARTSLSPEDPLRFGRTSSRRSLWSSTAPSTPAASSTGPSPSPTFPPATPPWTRARRSRSSSPSEPVPTLSQGASMLEHPITDDDPLADACPLASRTRRSRRPHRS</sequence>
<keyword evidence="4 9" id="KW-0560">Oxidoreductase</keyword>
<keyword evidence="2 5" id="KW-0479">Metal-binding</keyword>
<evidence type="ECO:0000313" key="9">
    <source>
        <dbReference type="EMBL" id="KZX22551.1"/>
    </source>
</evidence>
<dbReference type="Pfam" id="PF08240">
    <property type="entry name" value="ADH_N"/>
    <property type="match status" value="1"/>
</dbReference>
<dbReference type="PANTHER" id="PTHR42813">
    <property type="entry name" value="ZINC-TYPE ALCOHOL DEHYDROGENASE-LIKE"/>
    <property type="match status" value="1"/>
</dbReference>
<dbReference type="PROSITE" id="PS00059">
    <property type="entry name" value="ADH_ZINC"/>
    <property type="match status" value="1"/>
</dbReference>
<dbReference type="Gene3D" id="3.90.180.10">
    <property type="entry name" value="Medium-chain alcohol dehydrogenases, catalytic domain"/>
    <property type="match status" value="1"/>
</dbReference>
<feature type="compositionally biased region" description="Low complexity" evidence="6">
    <location>
        <begin position="299"/>
        <end position="322"/>
    </location>
</feature>
<feature type="domain" description="Alcohol dehydrogenase-like C-terminal" evidence="7">
    <location>
        <begin position="180"/>
        <end position="247"/>
    </location>
</feature>
<dbReference type="GO" id="GO:0008270">
    <property type="term" value="F:zinc ion binding"/>
    <property type="evidence" value="ECO:0007669"/>
    <property type="project" value="InterPro"/>
</dbReference>
<dbReference type="InterPro" id="IPR013154">
    <property type="entry name" value="ADH-like_N"/>
</dbReference>
<feature type="compositionally biased region" description="Polar residues" evidence="6">
    <location>
        <begin position="250"/>
        <end position="267"/>
    </location>
</feature>
<dbReference type="EC" id="1.-.-.-" evidence="9"/>
<evidence type="ECO:0000256" key="4">
    <source>
        <dbReference type="ARBA" id="ARBA00023002"/>
    </source>
</evidence>
<dbReference type="InterPro" id="IPR013149">
    <property type="entry name" value="ADH-like_C"/>
</dbReference>
<feature type="compositionally biased region" description="Pro residues" evidence="6">
    <location>
        <begin position="323"/>
        <end position="333"/>
    </location>
</feature>
<evidence type="ECO:0000313" key="10">
    <source>
        <dbReference type="Proteomes" id="UP000076717"/>
    </source>
</evidence>
<dbReference type="SUPFAM" id="SSF50129">
    <property type="entry name" value="GroES-like"/>
    <property type="match status" value="1"/>
</dbReference>
<keyword evidence="3 5" id="KW-0862">Zinc</keyword>
<comment type="cofactor">
    <cofactor evidence="1 5">
        <name>Zn(2+)</name>
        <dbReference type="ChEBI" id="CHEBI:29105"/>
    </cofactor>
</comment>
<dbReference type="Pfam" id="PF00107">
    <property type="entry name" value="ADH_zinc_N"/>
    <property type="match status" value="1"/>
</dbReference>
<organism evidence="9 10">
    <name type="scientific">Rathayibacter tanaceti</name>
    <dbReference type="NCBI Taxonomy" id="1671680"/>
    <lineage>
        <taxon>Bacteria</taxon>
        <taxon>Bacillati</taxon>
        <taxon>Actinomycetota</taxon>
        <taxon>Actinomycetes</taxon>
        <taxon>Micrococcales</taxon>
        <taxon>Microbacteriaceae</taxon>
        <taxon>Rathayibacter</taxon>
    </lineage>
</organism>
<proteinExistence type="inferred from homology"/>
<dbReference type="Gene3D" id="3.40.50.720">
    <property type="entry name" value="NAD(P)-binding Rossmann-like Domain"/>
    <property type="match status" value="1"/>
</dbReference>
<dbReference type="PANTHER" id="PTHR42813:SF2">
    <property type="entry name" value="DEHYDROGENASE, ZINC-CONTAINING, PUTATIVE (AFU_ORTHOLOGUE AFUA_2G02810)-RELATED"/>
    <property type="match status" value="1"/>
</dbReference>
<comment type="similarity">
    <text evidence="5">Belongs to the zinc-containing alcohol dehydrogenase family.</text>
</comment>
<evidence type="ECO:0000259" key="7">
    <source>
        <dbReference type="Pfam" id="PF00107"/>
    </source>
</evidence>
<evidence type="ECO:0000256" key="1">
    <source>
        <dbReference type="ARBA" id="ARBA00001947"/>
    </source>
</evidence>
<comment type="caution">
    <text evidence="9">The sequence shown here is derived from an EMBL/GenBank/DDBJ whole genome shotgun (WGS) entry which is preliminary data.</text>
</comment>
<evidence type="ECO:0000259" key="8">
    <source>
        <dbReference type="Pfam" id="PF08240"/>
    </source>
</evidence>
<feature type="compositionally biased region" description="Low complexity" evidence="6">
    <location>
        <begin position="343"/>
        <end position="352"/>
    </location>
</feature>
<evidence type="ECO:0000256" key="2">
    <source>
        <dbReference type="ARBA" id="ARBA00022723"/>
    </source>
</evidence>
<dbReference type="Proteomes" id="UP000076717">
    <property type="component" value="Unassembled WGS sequence"/>
</dbReference>
<evidence type="ECO:0000256" key="6">
    <source>
        <dbReference type="SAM" id="MobiDB-lite"/>
    </source>
</evidence>
<dbReference type="SUPFAM" id="SSF51735">
    <property type="entry name" value="NAD(P)-binding Rossmann-fold domains"/>
    <property type="match status" value="1"/>
</dbReference>
<dbReference type="EMBL" id="LIIN01000005">
    <property type="protein sequence ID" value="KZX22551.1"/>
    <property type="molecule type" value="Genomic_DNA"/>
</dbReference>
<protein>
    <submittedName>
        <fullName evidence="9">Putative zinc-type alcohol dehydrogenase-like protein YjmD</fullName>
        <ecNumber evidence="9">1.-.-.-</ecNumber>
    </submittedName>
</protein>
<name>A0A166IKX2_9MICO</name>
<evidence type="ECO:0000256" key="5">
    <source>
        <dbReference type="RuleBase" id="RU361277"/>
    </source>
</evidence>
<dbReference type="GO" id="GO:0016491">
    <property type="term" value="F:oxidoreductase activity"/>
    <property type="evidence" value="ECO:0007669"/>
    <property type="project" value="UniProtKB-KW"/>
</dbReference>
<evidence type="ECO:0000256" key="3">
    <source>
        <dbReference type="ARBA" id="ARBA00022833"/>
    </source>
</evidence>
<gene>
    <name evidence="9" type="primary">yjmD</name>
    <name evidence="9" type="ORF">ACH61_00318</name>
</gene>
<dbReference type="PATRIC" id="fig|1671680.3.peg.337"/>
<accession>A0A166IKX2</accession>
<dbReference type="AlphaFoldDB" id="A0A166IKX2"/>
<feature type="domain" description="Alcohol dehydrogenase-like N-terminal" evidence="8">
    <location>
        <begin position="25"/>
        <end position="125"/>
    </location>
</feature>